<reference evidence="9 10" key="1">
    <citation type="submission" date="2023-03" db="EMBL/GenBank/DDBJ databases">
        <title>WGS of Gossypium arboreum.</title>
        <authorList>
            <person name="Yu D."/>
        </authorList>
    </citation>
    <scope>NUCLEOTIDE SEQUENCE [LARGE SCALE GENOMIC DNA]</scope>
    <source>
        <tissue evidence="9">Leaf</tissue>
    </source>
</reference>
<keyword evidence="7" id="KW-0961">Cell wall biogenesis/degradation</keyword>
<comment type="subcellular location">
    <subcellularLocation>
        <location evidence="1">Endomembrane system</location>
        <topology evidence="1">Multi-pass membrane protein</topology>
    </subcellularLocation>
</comment>
<proteinExistence type="predicted"/>
<sequence length="1047" mass="118991">MISNSPHILVLDCDMHCNDPTSARQAMCYYCDPQTSQSIAFVQFPQTFRNISEDDIYDSQLRFIFKIHWLGFDGAGGPAISGTNFYIKRKALLGSFTKQQDLMTLKRSFGPSNDFIKTLVEDYKPCFIKDGESSKMLLENANVLASCSYEDQTTWGTKANYFTGFTLHRKGWKSVYLYPKRPQFLGTATTNFNEASIQWTRWVSGLTSVAISRFCPLICGPLKMSLVHLMCYLEAACMPLLCCLSVWGFALIPQLCLFNGIPLYPKISDSNFIVFSIIFISAISKSLYEVVSFGDQFKVWKNEWRIWMVKSVTCYTYGSLDAILNKLGIKEASFLPTNKVTDDEQVKLYEMGIFDFRAATMFLAPLVTVILVNFVAFAGAVVKALVMDDNGDRYWEKMFSQMFLSFYILVSNYAIIEGMIIRKDKSSIPLSATLRSVVFSVFILLPADDKLPAIDVFICTADPNKEPSVEVMNTVISAMALAYPPEKLHVYVSDDAGSDVTLRCTKEAWNFARYWVPFCRKYDLVTACPDVYFSSSEVDSGDFEGSEFKAARTKMEVLKQRIRRIVQQHSTTGDALHNTRDHPSIIEVINEHPKEEDEVKMPLLVYVSREKRPSHHHNFKAGALNVLLRVSMMISNSPYILMLDCDMYCNDPTSTRQAMCYYCDPQTPSSIAFVQFPQTFRNICEDDIYDGEIRNLMKIFWHGFDGVGGPTISGSNFYIKREALLGIEDYKPGFIHDGESSRMLLEKANVLASCSYENQTSWGSKASWKSVYLYPKKPQFLGIATTNFNDTSIQWTRWASGLTSVAISKFCPLIYGPLKMSWVQLMCYSELAFMPLLNCLSLWGFALIPQLCLFNDISLYPKVSDSNFNIFFIIFVSAILKSLYEVVTTGGQVRTWRNDWRIWMMRSVTSYFYGSLDVVFNKLGMKEASFLPTNKVIDDEHAKLYEMGIFDFRTATTFLAPLVTVILVNIAAFVRTLVVNVVDNDRDGFWEKMFGQMFLSFYILVSNYTVIEGMIIRRDKASIPLYVTLLSGVFSVFILLIGSAILC</sequence>
<feature type="transmembrane region" description="Helical" evidence="8">
    <location>
        <begin position="398"/>
        <end position="416"/>
    </location>
</feature>
<evidence type="ECO:0000313" key="10">
    <source>
        <dbReference type="Proteomes" id="UP001358586"/>
    </source>
</evidence>
<keyword evidence="10" id="KW-1185">Reference proteome</keyword>
<dbReference type="Proteomes" id="UP001358586">
    <property type="component" value="Chromosome 9"/>
</dbReference>
<evidence type="ECO:0000256" key="3">
    <source>
        <dbReference type="ARBA" id="ARBA00022679"/>
    </source>
</evidence>
<feature type="transmembrane region" description="Helical" evidence="8">
    <location>
        <begin position="272"/>
        <end position="291"/>
    </location>
</feature>
<keyword evidence="6 8" id="KW-0472">Membrane</keyword>
<gene>
    <name evidence="9" type="ORF">PVK06_032711</name>
</gene>
<evidence type="ECO:0008006" key="11">
    <source>
        <dbReference type="Google" id="ProtNLM"/>
    </source>
</evidence>
<keyword evidence="5 8" id="KW-1133">Transmembrane helix</keyword>
<protein>
    <recommendedName>
        <fullName evidence="11">Cellulose synthase-like protein G2</fullName>
    </recommendedName>
</protein>
<evidence type="ECO:0000256" key="2">
    <source>
        <dbReference type="ARBA" id="ARBA00022676"/>
    </source>
</evidence>
<feature type="transmembrane region" description="Helical" evidence="8">
    <location>
        <begin position="993"/>
        <end position="1011"/>
    </location>
</feature>
<evidence type="ECO:0000256" key="7">
    <source>
        <dbReference type="ARBA" id="ARBA00023316"/>
    </source>
</evidence>
<feature type="transmembrane region" description="Helical" evidence="8">
    <location>
        <begin position="361"/>
        <end position="386"/>
    </location>
</feature>
<evidence type="ECO:0000256" key="1">
    <source>
        <dbReference type="ARBA" id="ARBA00004127"/>
    </source>
</evidence>
<dbReference type="PANTHER" id="PTHR13301">
    <property type="entry name" value="X-BOX TRANSCRIPTION FACTOR-RELATED"/>
    <property type="match status" value="1"/>
</dbReference>
<evidence type="ECO:0000256" key="5">
    <source>
        <dbReference type="ARBA" id="ARBA00022989"/>
    </source>
</evidence>
<dbReference type="InterPro" id="IPR005150">
    <property type="entry name" value="Cellulose_synth"/>
</dbReference>
<dbReference type="SUPFAM" id="SSF53448">
    <property type="entry name" value="Nucleotide-diphospho-sugar transferases"/>
    <property type="match status" value="1"/>
</dbReference>
<feature type="transmembrane region" description="Helical" evidence="8">
    <location>
        <begin position="868"/>
        <end position="887"/>
    </location>
</feature>
<feature type="transmembrane region" description="Helical" evidence="8">
    <location>
        <begin position="827"/>
        <end position="848"/>
    </location>
</feature>
<evidence type="ECO:0000256" key="4">
    <source>
        <dbReference type="ARBA" id="ARBA00022692"/>
    </source>
</evidence>
<evidence type="ECO:0000256" key="6">
    <source>
        <dbReference type="ARBA" id="ARBA00023136"/>
    </source>
</evidence>
<dbReference type="Gene3D" id="3.90.550.10">
    <property type="entry name" value="Spore Coat Polysaccharide Biosynthesis Protein SpsA, Chain A"/>
    <property type="match status" value="3"/>
</dbReference>
<keyword evidence="2" id="KW-0328">Glycosyltransferase</keyword>
<dbReference type="Pfam" id="PF03552">
    <property type="entry name" value="Cellulose_synt"/>
    <property type="match status" value="4"/>
</dbReference>
<name>A0ABR0NX09_GOSAR</name>
<feature type="transmembrane region" description="Helical" evidence="8">
    <location>
        <begin position="231"/>
        <end position="252"/>
    </location>
</feature>
<comment type="caution">
    <text evidence="9">The sequence shown here is derived from an EMBL/GenBank/DDBJ whole genome shotgun (WGS) entry which is preliminary data.</text>
</comment>
<dbReference type="EMBL" id="JARKNE010000009">
    <property type="protein sequence ID" value="KAK5805059.1"/>
    <property type="molecule type" value="Genomic_DNA"/>
</dbReference>
<keyword evidence="3" id="KW-0808">Transferase</keyword>
<dbReference type="InterPro" id="IPR029044">
    <property type="entry name" value="Nucleotide-diphossugar_trans"/>
</dbReference>
<evidence type="ECO:0000256" key="8">
    <source>
        <dbReference type="SAM" id="Phobius"/>
    </source>
</evidence>
<feature type="transmembrane region" description="Helical" evidence="8">
    <location>
        <begin position="795"/>
        <end position="815"/>
    </location>
</feature>
<evidence type="ECO:0000313" key="9">
    <source>
        <dbReference type="EMBL" id="KAK5805059.1"/>
    </source>
</evidence>
<keyword evidence="4 8" id="KW-0812">Transmembrane</keyword>
<feature type="transmembrane region" description="Helical" evidence="8">
    <location>
        <begin position="1023"/>
        <end position="1046"/>
    </location>
</feature>
<organism evidence="9 10">
    <name type="scientific">Gossypium arboreum</name>
    <name type="common">Tree cotton</name>
    <name type="synonym">Gossypium nanking</name>
    <dbReference type="NCBI Taxonomy" id="29729"/>
    <lineage>
        <taxon>Eukaryota</taxon>
        <taxon>Viridiplantae</taxon>
        <taxon>Streptophyta</taxon>
        <taxon>Embryophyta</taxon>
        <taxon>Tracheophyta</taxon>
        <taxon>Spermatophyta</taxon>
        <taxon>Magnoliopsida</taxon>
        <taxon>eudicotyledons</taxon>
        <taxon>Gunneridae</taxon>
        <taxon>Pentapetalae</taxon>
        <taxon>rosids</taxon>
        <taxon>malvids</taxon>
        <taxon>Malvales</taxon>
        <taxon>Malvaceae</taxon>
        <taxon>Malvoideae</taxon>
        <taxon>Gossypium</taxon>
    </lineage>
</organism>
<feature type="transmembrane region" description="Helical" evidence="8">
    <location>
        <begin position="952"/>
        <end position="973"/>
    </location>
</feature>
<accession>A0ABR0NX09</accession>